<feature type="region of interest" description="Disordered" evidence="1">
    <location>
        <begin position="73"/>
        <end position="107"/>
    </location>
</feature>
<evidence type="ECO:0000313" key="2">
    <source>
        <dbReference type="EMBL" id="KAJ0404146.1"/>
    </source>
</evidence>
<keyword evidence="3" id="KW-1185">Reference proteome</keyword>
<feature type="compositionally biased region" description="Basic residues" evidence="1">
    <location>
        <begin position="73"/>
        <end position="83"/>
    </location>
</feature>
<dbReference type="Proteomes" id="UP001209570">
    <property type="component" value="Unassembled WGS sequence"/>
</dbReference>
<comment type="caution">
    <text evidence="2">The sequence shown here is derived from an EMBL/GenBank/DDBJ whole genome shotgun (WGS) entry which is preliminary data.</text>
</comment>
<reference evidence="2" key="1">
    <citation type="submission" date="2021-12" db="EMBL/GenBank/DDBJ databases">
        <title>Prjna785345.</title>
        <authorList>
            <person name="Rujirawat T."/>
            <person name="Krajaejun T."/>
        </authorList>
    </citation>
    <scope>NUCLEOTIDE SEQUENCE</scope>
    <source>
        <strain evidence="2">Pi057C3</strain>
    </source>
</reference>
<evidence type="ECO:0000256" key="1">
    <source>
        <dbReference type="SAM" id="MobiDB-lite"/>
    </source>
</evidence>
<dbReference type="AlphaFoldDB" id="A0AAD5Q810"/>
<accession>A0AAD5Q810</accession>
<proteinExistence type="predicted"/>
<dbReference type="EMBL" id="JAKCXM010000068">
    <property type="protein sequence ID" value="KAJ0404146.1"/>
    <property type="molecule type" value="Genomic_DNA"/>
</dbReference>
<evidence type="ECO:0000313" key="3">
    <source>
        <dbReference type="Proteomes" id="UP001209570"/>
    </source>
</evidence>
<sequence length="175" mass="19778">MATLMINPVMFTPMQHTPTSSNTRATLEQPRSELLCRYPSKQCDNIRSEKRGGGLHRFCAFHRERANINQRRVDHRRRLRRRAAMQSESEASHSHHDNQSATSDDDMQFGASDLISLDHDLLSFDGPLEPLGAALSEEDLQVLINLLDRATPTDNLSFASDSHARTIKEENPRSG</sequence>
<name>A0AAD5Q810_PYTIN</name>
<organism evidence="2 3">
    <name type="scientific">Pythium insidiosum</name>
    <name type="common">Pythiosis disease agent</name>
    <dbReference type="NCBI Taxonomy" id="114742"/>
    <lineage>
        <taxon>Eukaryota</taxon>
        <taxon>Sar</taxon>
        <taxon>Stramenopiles</taxon>
        <taxon>Oomycota</taxon>
        <taxon>Peronosporomycetes</taxon>
        <taxon>Pythiales</taxon>
        <taxon>Pythiaceae</taxon>
        <taxon>Pythium</taxon>
    </lineage>
</organism>
<protein>
    <submittedName>
        <fullName evidence="2">Uncharacterized protein</fullName>
    </submittedName>
</protein>
<feature type="region of interest" description="Disordered" evidence="1">
    <location>
        <begin position="154"/>
        <end position="175"/>
    </location>
</feature>
<feature type="compositionally biased region" description="Basic and acidic residues" evidence="1">
    <location>
        <begin position="162"/>
        <end position="175"/>
    </location>
</feature>
<gene>
    <name evidence="2" type="ORF">P43SY_008704</name>
</gene>